<sequence length="211" mass="22589">MPSRTKRVRGAVSIKRVETIVKREEKLLFPEITRRRSDTTGTLLQRTERFDPSLKSFLDMVPRSLATLLGLATLVSATSFPIVMQTNPTRNVIDSLDNFTLSAWNPSGNNHNATGVPLVLSITDSTAGSATHTWATWDLSPSNDWPSFTMTNEGIEANGPGRCVAVSAAGGSPVVFLTRSTPPQKVPAGIFCAAVGGSPNVTRPPLIVNSS</sequence>
<evidence type="ECO:0000313" key="2">
    <source>
        <dbReference type="Proteomes" id="UP000736335"/>
    </source>
</evidence>
<gene>
    <name evidence="1" type="ORF">BJ322DRAFT_1064947</name>
</gene>
<dbReference type="Proteomes" id="UP000736335">
    <property type="component" value="Unassembled WGS sequence"/>
</dbReference>
<accession>A0A9P6L6J8</accession>
<dbReference type="EMBL" id="WIUZ02000008">
    <property type="protein sequence ID" value="KAF9784541.1"/>
    <property type="molecule type" value="Genomic_DNA"/>
</dbReference>
<organism evidence="1 2">
    <name type="scientific">Thelephora terrestris</name>
    <dbReference type="NCBI Taxonomy" id="56493"/>
    <lineage>
        <taxon>Eukaryota</taxon>
        <taxon>Fungi</taxon>
        <taxon>Dikarya</taxon>
        <taxon>Basidiomycota</taxon>
        <taxon>Agaricomycotina</taxon>
        <taxon>Agaricomycetes</taxon>
        <taxon>Thelephorales</taxon>
        <taxon>Thelephoraceae</taxon>
        <taxon>Thelephora</taxon>
    </lineage>
</organism>
<name>A0A9P6L6J8_9AGAM</name>
<reference evidence="1" key="2">
    <citation type="submission" date="2020-11" db="EMBL/GenBank/DDBJ databases">
        <authorList>
            <consortium name="DOE Joint Genome Institute"/>
            <person name="Kuo A."/>
            <person name="Miyauchi S."/>
            <person name="Kiss E."/>
            <person name="Drula E."/>
            <person name="Kohler A."/>
            <person name="Sanchez-Garcia M."/>
            <person name="Andreopoulos B."/>
            <person name="Barry K.W."/>
            <person name="Bonito G."/>
            <person name="Buee M."/>
            <person name="Carver A."/>
            <person name="Chen C."/>
            <person name="Cichocki N."/>
            <person name="Clum A."/>
            <person name="Culley D."/>
            <person name="Crous P.W."/>
            <person name="Fauchery L."/>
            <person name="Girlanda M."/>
            <person name="Hayes R."/>
            <person name="Keri Z."/>
            <person name="Labutti K."/>
            <person name="Lipzen A."/>
            <person name="Lombard V."/>
            <person name="Magnuson J."/>
            <person name="Maillard F."/>
            <person name="Morin E."/>
            <person name="Murat C."/>
            <person name="Nolan M."/>
            <person name="Ohm R."/>
            <person name="Pangilinan J."/>
            <person name="Pereira M."/>
            <person name="Perotto S."/>
            <person name="Peter M."/>
            <person name="Riley R."/>
            <person name="Sitrit Y."/>
            <person name="Stielow B."/>
            <person name="Szollosi G."/>
            <person name="Zifcakova L."/>
            <person name="Stursova M."/>
            <person name="Spatafora J.W."/>
            <person name="Tedersoo L."/>
            <person name="Vaario L.-M."/>
            <person name="Yamada A."/>
            <person name="Yan M."/>
            <person name="Wang P."/>
            <person name="Xu J."/>
            <person name="Bruns T."/>
            <person name="Baldrian P."/>
            <person name="Vilgalys R."/>
            <person name="Henrissat B."/>
            <person name="Grigoriev I.V."/>
            <person name="Hibbett D."/>
            <person name="Nagy L.G."/>
            <person name="Martin F.M."/>
        </authorList>
    </citation>
    <scope>NUCLEOTIDE SEQUENCE</scope>
    <source>
        <strain evidence="1">UH-Tt-Lm1</strain>
    </source>
</reference>
<proteinExistence type="predicted"/>
<dbReference type="AlphaFoldDB" id="A0A9P6L6J8"/>
<keyword evidence="2" id="KW-1185">Reference proteome</keyword>
<protein>
    <submittedName>
        <fullName evidence="1">Uncharacterized protein</fullName>
    </submittedName>
</protein>
<reference evidence="1" key="1">
    <citation type="journal article" date="2020" name="Nat. Commun.">
        <title>Large-scale genome sequencing of mycorrhizal fungi provides insights into the early evolution of symbiotic traits.</title>
        <authorList>
            <person name="Miyauchi S."/>
            <person name="Kiss E."/>
            <person name="Kuo A."/>
            <person name="Drula E."/>
            <person name="Kohler A."/>
            <person name="Sanchez-Garcia M."/>
            <person name="Morin E."/>
            <person name="Andreopoulos B."/>
            <person name="Barry K.W."/>
            <person name="Bonito G."/>
            <person name="Buee M."/>
            <person name="Carver A."/>
            <person name="Chen C."/>
            <person name="Cichocki N."/>
            <person name="Clum A."/>
            <person name="Culley D."/>
            <person name="Crous P.W."/>
            <person name="Fauchery L."/>
            <person name="Girlanda M."/>
            <person name="Hayes R.D."/>
            <person name="Keri Z."/>
            <person name="LaButti K."/>
            <person name="Lipzen A."/>
            <person name="Lombard V."/>
            <person name="Magnuson J."/>
            <person name="Maillard F."/>
            <person name="Murat C."/>
            <person name="Nolan M."/>
            <person name="Ohm R.A."/>
            <person name="Pangilinan J."/>
            <person name="Pereira M.F."/>
            <person name="Perotto S."/>
            <person name="Peter M."/>
            <person name="Pfister S."/>
            <person name="Riley R."/>
            <person name="Sitrit Y."/>
            <person name="Stielow J.B."/>
            <person name="Szollosi G."/>
            <person name="Zifcakova L."/>
            <person name="Stursova M."/>
            <person name="Spatafora J.W."/>
            <person name="Tedersoo L."/>
            <person name="Vaario L.M."/>
            <person name="Yamada A."/>
            <person name="Yan M."/>
            <person name="Wang P."/>
            <person name="Xu J."/>
            <person name="Bruns T."/>
            <person name="Baldrian P."/>
            <person name="Vilgalys R."/>
            <person name="Dunand C."/>
            <person name="Henrissat B."/>
            <person name="Grigoriev I.V."/>
            <person name="Hibbett D."/>
            <person name="Nagy L.G."/>
            <person name="Martin F.M."/>
        </authorList>
    </citation>
    <scope>NUCLEOTIDE SEQUENCE</scope>
    <source>
        <strain evidence="1">UH-Tt-Lm1</strain>
    </source>
</reference>
<evidence type="ECO:0000313" key="1">
    <source>
        <dbReference type="EMBL" id="KAF9784541.1"/>
    </source>
</evidence>
<comment type="caution">
    <text evidence="1">The sequence shown here is derived from an EMBL/GenBank/DDBJ whole genome shotgun (WGS) entry which is preliminary data.</text>
</comment>
<dbReference type="OrthoDB" id="2844016at2759"/>